<keyword evidence="5" id="KW-0479">Metal-binding</keyword>
<protein>
    <recommendedName>
        <fullName evidence="2">RING-type E3 ubiquitin transferase</fullName>
        <ecNumber evidence="2">2.3.2.27</ecNumber>
    </recommendedName>
</protein>
<feature type="coiled-coil region" evidence="6">
    <location>
        <begin position="142"/>
        <end position="179"/>
    </location>
</feature>
<evidence type="ECO:0000259" key="8">
    <source>
        <dbReference type="PROSITE" id="PS50089"/>
    </source>
</evidence>
<dbReference type="GO" id="GO:0008270">
    <property type="term" value="F:zinc ion binding"/>
    <property type="evidence" value="ECO:0007669"/>
    <property type="project" value="UniProtKB-KW"/>
</dbReference>
<keyword evidence="10" id="KW-1185">Reference proteome</keyword>
<evidence type="ECO:0000256" key="1">
    <source>
        <dbReference type="ARBA" id="ARBA00000900"/>
    </source>
</evidence>
<organism evidence="9 10">
    <name type="scientific">Tagetes erecta</name>
    <name type="common">African marigold</name>
    <dbReference type="NCBI Taxonomy" id="13708"/>
    <lineage>
        <taxon>Eukaryota</taxon>
        <taxon>Viridiplantae</taxon>
        <taxon>Streptophyta</taxon>
        <taxon>Embryophyta</taxon>
        <taxon>Tracheophyta</taxon>
        <taxon>Spermatophyta</taxon>
        <taxon>Magnoliopsida</taxon>
        <taxon>eudicotyledons</taxon>
        <taxon>Gunneridae</taxon>
        <taxon>Pentapetalae</taxon>
        <taxon>asterids</taxon>
        <taxon>campanulids</taxon>
        <taxon>Asterales</taxon>
        <taxon>Asteraceae</taxon>
        <taxon>Asteroideae</taxon>
        <taxon>Heliantheae alliance</taxon>
        <taxon>Tageteae</taxon>
        <taxon>Tagetes</taxon>
    </lineage>
</organism>
<dbReference type="InterPro" id="IPR037381">
    <property type="entry name" value="RFWD3"/>
</dbReference>
<dbReference type="AlphaFoldDB" id="A0AAD8JN87"/>
<dbReference type="Pfam" id="PF23419">
    <property type="entry name" value="WD40_RFWD3"/>
    <property type="match status" value="1"/>
</dbReference>
<keyword evidence="5" id="KW-0862">Zinc</keyword>
<dbReference type="SUPFAM" id="SSF57850">
    <property type="entry name" value="RING/U-box"/>
    <property type="match status" value="1"/>
</dbReference>
<dbReference type="PANTHER" id="PTHR16047">
    <property type="entry name" value="RFWD3 PROTEIN"/>
    <property type="match status" value="1"/>
</dbReference>
<feature type="compositionally biased region" description="Polar residues" evidence="7">
    <location>
        <begin position="47"/>
        <end position="56"/>
    </location>
</feature>
<name>A0AAD8JN87_TARER</name>
<dbReference type="GO" id="GO:0036297">
    <property type="term" value="P:interstrand cross-link repair"/>
    <property type="evidence" value="ECO:0007669"/>
    <property type="project" value="InterPro"/>
</dbReference>
<keyword evidence="5" id="KW-0863">Zinc-finger</keyword>
<comment type="caution">
    <text evidence="9">The sequence shown here is derived from an EMBL/GenBank/DDBJ whole genome shotgun (WGS) entry which is preliminary data.</text>
</comment>
<feature type="compositionally biased region" description="Acidic residues" evidence="7">
    <location>
        <begin position="12"/>
        <end position="41"/>
    </location>
</feature>
<dbReference type="InterPro" id="IPR001841">
    <property type="entry name" value="Znf_RING"/>
</dbReference>
<evidence type="ECO:0000256" key="2">
    <source>
        <dbReference type="ARBA" id="ARBA00012483"/>
    </source>
</evidence>
<evidence type="ECO:0000313" key="10">
    <source>
        <dbReference type="Proteomes" id="UP001229421"/>
    </source>
</evidence>
<evidence type="ECO:0000256" key="7">
    <source>
        <dbReference type="SAM" id="MobiDB-lite"/>
    </source>
</evidence>
<dbReference type="InterPro" id="IPR056527">
    <property type="entry name" value="WD40_RFWD3"/>
</dbReference>
<dbReference type="Gene3D" id="3.30.40.10">
    <property type="entry name" value="Zinc/RING finger domain, C3HC4 (zinc finger)"/>
    <property type="match status" value="1"/>
</dbReference>
<dbReference type="SUPFAM" id="SSF50978">
    <property type="entry name" value="WD40 repeat-like"/>
    <property type="match status" value="1"/>
</dbReference>
<feature type="region of interest" description="Disordered" evidence="7">
    <location>
        <begin position="1"/>
        <end position="56"/>
    </location>
</feature>
<dbReference type="InterPro" id="IPR036322">
    <property type="entry name" value="WD40_repeat_dom_sf"/>
</dbReference>
<gene>
    <name evidence="9" type="ORF">QVD17_41752</name>
</gene>
<evidence type="ECO:0000256" key="5">
    <source>
        <dbReference type="PROSITE-ProRule" id="PRU00175"/>
    </source>
</evidence>
<dbReference type="GO" id="GO:0061630">
    <property type="term" value="F:ubiquitin protein ligase activity"/>
    <property type="evidence" value="ECO:0007669"/>
    <property type="project" value="UniProtKB-EC"/>
</dbReference>
<reference evidence="9" key="1">
    <citation type="journal article" date="2023" name="bioRxiv">
        <title>Improved chromosome-level genome assembly for marigold (Tagetes erecta).</title>
        <authorList>
            <person name="Jiang F."/>
            <person name="Yuan L."/>
            <person name="Wang S."/>
            <person name="Wang H."/>
            <person name="Xu D."/>
            <person name="Wang A."/>
            <person name="Fan W."/>
        </authorList>
    </citation>
    <scope>NUCLEOTIDE SEQUENCE</scope>
    <source>
        <strain evidence="9">WSJ</strain>
        <tissue evidence="9">Leaf</tissue>
    </source>
</reference>
<dbReference type="Pfam" id="PF13639">
    <property type="entry name" value="zf-RING_2"/>
    <property type="match status" value="1"/>
</dbReference>
<comment type="subcellular location">
    <subcellularLocation>
        <location evidence="4">Nucleus</location>
        <location evidence="4">Nuclear body</location>
    </subcellularLocation>
</comment>
<dbReference type="EC" id="2.3.2.27" evidence="2"/>
<comment type="catalytic activity">
    <reaction evidence="1">
        <text>S-ubiquitinyl-[E2 ubiquitin-conjugating enzyme]-L-cysteine + [acceptor protein]-L-lysine = [E2 ubiquitin-conjugating enzyme]-L-cysteine + N(6)-ubiquitinyl-[acceptor protein]-L-lysine.</text>
        <dbReference type="EC" id="2.3.2.27"/>
    </reaction>
</comment>
<dbReference type="Gene3D" id="2.130.10.10">
    <property type="entry name" value="YVTN repeat-like/Quinoprotein amine dehydrogenase"/>
    <property type="match status" value="1"/>
</dbReference>
<sequence>MSGWMDYIHVIEDEEDQGEEEFENEEEESEDNDDDDDDDYELIPTSPRVSNLADSSSKGKLENVDVDGLEIEGLNCSICLLPWTSSGEHQICCLSCGHIYGLKCIKRWIGQRSSSGKCPQCNKRCTLKDIRVLYAAQLHVLDAQLQKQVRMLQAKCASLEQKVQNFDSCKKEVEAQEREAALLLKVEKLTEKTKYMERLLKDRQRDSFTSNPCHQRRVINDIGNGSGSEVCSGVFMLQREFHVDGGRYFDMDASGQLMIVARRLNGMGGTSLLTKINLVAPNDREDIHLPVNTKAVRALCVRPCTRLVLLASLGKKLSIVSTETNNTVLTYDLPAPAWSCSWDIDSSNYAYTGLQNGMVLAFDIRQTKTPLESRSGLSCNPVHTLISVLSDSSSGRRTLLTASQVGICEWNIGSDEERPFLIPESKNEGQVCISLAYSSSDDIVASFRPKIEMLTPMAVSQSLPTPSMSGGVEGSHIFYKRSGAQTYQKTGSLSAEVNSIRLPKCSIINKPNQSPMFVAANEVTSNLVLHDIPKLAVVQRLKTPKNQIWDVKCTQIWNSCLLGCLSGDVVQLYTSP</sequence>
<dbReference type="GO" id="GO:0016567">
    <property type="term" value="P:protein ubiquitination"/>
    <property type="evidence" value="ECO:0007669"/>
    <property type="project" value="InterPro"/>
</dbReference>
<evidence type="ECO:0000256" key="6">
    <source>
        <dbReference type="SAM" id="Coils"/>
    </source>
</evidence>
<dbReference type="PROSITE" id="PS50089">
    <property type="entry name" value="ZF_RING_2"/>
    <property type="match status" value="1"/>
</dbReference>
<dbReference type="PANTHER" id="PTHR16047:SF13">
    <property type="entry name" value="E3 UBIQUITIN-PROTEIN LIGASE RFWD3"/>
    <property type="match status" value="1"/>
</dbReference>
<dbReference type="GO" id="GO:0016604">
    <property type="term" value="C:nuclear body"/>
    <property type="evidence" value="ECO:0007669"/>
    <property type="project" value="UniProtKB-SubCell"/>
</dbReference>
<keyword evidence="3" id="KW-0853">WD repeat</keyword>
<dbReference type="Proteomes" id="UP001229421">
    <property type="component" value="Unassembled WGS sequence"/>
</dbReference>
<dbReference type="CDD" id="cd16450">
    <property type="entry name" value="mRING-C3HGC3_RFWD3"/>
    <property type="match status" value="1"/>
</dbReference>
<evidence type="ECO:0000256" key="4">
    <source>
        <dbReference type="ARBA" id="ARBA00034306"/>
    </source>
</evidence>
<dbReference type="InterPro" id="IPR013083">
    <property type="entry name" value="Znf_RING/FYVE/PHD"/>
</dbReference>
<dbReference type="InterPro" id="IPR015943">
    <property type="entry name" value="WD40/YVTN_repeat-like_dom_sf"/>
</dbReference>
<evidence type="ECO:0000256" key="3">
    <source>
        <dbReference type="ARBA" id="ARBA00022574"/>
    </source>
</evidence>
<accession>A0AAD8JN87</accession>
<feature type="domain" description="RING-type" evidence="8">
    <location>
        <begin position="76"/>
        <end position="122"/>
    </location>
</feature>
<proteinExistence type="predicted"/>
<dbReference type="EMBL" id="JAUHHV010000012">
    <property type="protein sequence ID" value="KAK1406453.1"/>
    <property type="molecule type" value="Genomic_DNA"/>
</dbReference>
<keyword evidence="6" id="KW-0175">Coiled coil</keyword>
<evidence type="ECO:0000313" key="9">
    <source>
        <dbReference type="EMBL" id="KAK1406453.1"/>
    </source>
</evidence>